<sequence>MLPGSSLESVVHLRPGMSKAEAERVLASGKMTLEEKGGLSQPFSVQYDLGRVVNIRFGSDFPSAIKIYGIGIGMPLDVVKSSYASVEHVSDDAWFAEPHQRFRVQMPNDGYEMAIVIFEGKVAAIDFCGIGRIAMIEKNLARRRVLMEGQQKLQKAVDPDQQLQLWAETQTGLAPAKQIGQFIAWLPTAHPDEWHGVAASWNWDFGVQPLRWIVSQRECGIATAALIFFDGEPLDAEHDSSAGTLLAEIRARWPNFPDNGVAYCPPRYVDDIGDHHLNLIPLDMRQSRPGRDIASTAYHEGIPIAFFQSD</sequence>
<accession>A0ABU9XYI5</accession>
<dbReference type="InterPro" id="IPR025369">
    <property type="entry name" value="DUF4274"/>
</dbReference>
<proteinExistence type="predicted"/>
<comment type="caution">
    <text evidence="2">The sequence shown here is derived from an EMBL/GenBank/DDBJ whole genome shotgun (WGS) entry which is preliminary data.</text>
</comment>
<evidence type="ECO:0000313" key="2">
    <source>
        <dbReference type="EMBL" id="MEN2788610.1"/>
    </source>
</evidence>
<keyword evidence="3" id="KW-1185">Reference proteome</keyword>
<name>A0ABU9XYI5_9SPHN</name>
<organism evidence="2 3">
    <name type="scientific">Sphingomonas oligophenolica</name>
    <dbReference type="NCBI Taxonomy" id="301154"/>
    <lineage>
        <taxon>Bacteria</taxon>
        <taxon>Pseudomonadati</taxon>
        <taxon>Pseudomonadota</taxon>
        <taxon>Alphaproteobacteria</taxon>
        <taxon>Sphingomonadales</taxon>
        <taxon>Sphingomonadaceae</taxon>
        <taxon>Sphingomonas</taxon>
    </lineage>
</organism>
<evidence type="ECO:0000259" key="1">
    <source>
        <dbReference type="Pfam" id="PF14096"/>
    </source>
</evidence>
<protein>
    <submittedName>
        <fullName evidence="2">DUF4274 domain-containing protein</fullName>
    </submittedName>
</protein>
<feature type="domain" description="DUF4274" evidence="1">
    <location>
        <begin position="190"/>
        <end position="230"/>
    </location>
</feature>
<dbReference type="EMBL" id="JBDIME010000002">
    <property type="protein sequence ID" value="MEN2788610.1"/>
    <property type="molecule type" value="Genomic_DNA"/>
</dbReference>
<evidence type="ECO:0000313" key="3">
    <source>
        <dbReference type="Proteomes" id="UP001419910"/>
    </source>
</evidence>
<dbReference type="Proteomes" id="UP001419910">
    <property type="component" value="Unassembled WGS sequence"/>
</dbReference>
<reference evidence="2 3" key="1">
    <citation type="submission" date="2024-05" db="EMBL/GenBank/DDBJ databases">
        <authorList>
            <person name="Liu Q."/>
            <person name="Xin Y.-H."/>
        </authorList>
    </citation>
    <scope>NUCLEOTIDE SEQUENCE [LARGE SCALE GENOMIC DNA]</scope>
    <source>
        <strain evidence="2 3">CGMCC 1.10181</strain>
    </source>
</reference>
<gene>
    <name evidence="2" type="ORF">ABC974_03145</name>
</gene>
<dbReference type="RefSeq" id="WP_343890627.1">
    <property type="nucleotide sequence ID" value="NZ_BAAAEH010000035.1"/>
</dbReference>
<dbReference type="Pfam" id="PF14096">
    <property type="entry name" value="DUF4274"/>
    <property type="match status" value="1"/>
</dbReference>